<keyword evidence="2" id="KW-1185">Reference proteome</keyword>
<proteinExistence type="predicted"/>
<reference evidence="1 2" key="1">
    <citation type="submission" date="2020-11" db="EMBL/GenBank/DDBJ databases">
        <authorList>
            <person name="Sun Q."/>
        </authorList>
    </citation>
    <scope>NUCLEOTIDE SEQUENCE [LARGE SCALE GENOMIC DNA]</scope>
    <source>
        <strain evidence="1 2">P8398</strain>
    </source>
</reference>
<protein>
    <submittedName>
        <fullName evidence="1">Tetratricopeptide repeat protein</fullName>
    </submittedName>
</protein>
<dbReference type="Gene3D" id="1.25.40.10">
    <property type="entry name" value="Tetratricopeptide repeat domain"/>
    <property type="match status" value="1"/>
</dbReference>
<dbReference type="InterPro" id="IPR019734">
    <property type="entry name" value="TPR_rpt"/>
</dbReference>
<dbReference type="Proteomes" id="UP000662888">
    <property type="component" value="Chromosome"/>
</dbReference>
<organism evidence="1 2">
    <name type="scientific">Massilia antarctica</name>
    <dbReference type="NCBI Taxonomy" id="2765360"/>
    <lineage>
        <taxon>Bacteria</taxon>
        <taxon>Pseudomonadati</taxon>
        <taxon>Pseudomonadota</taxon>
        <taxon>Betaproteobacteria</taxon>
        <taxon>Burkholderiales</taxon>
        <taxon>Oxalobacteraceae</taxon>
        <taxon>Telluria group</taxon>
        <taxon>Massilia</taxon>
    </lineage>
</organism>
<evidence type="ECO:0000313" key="2">
    <source>
        <dbReference type="Proteomes" id="UP000662888"/>
    </source>
</evidence>
<dbReference type="SMART" id="SM00028">
    <property type="entry name" value="TPR"/>
    <property type="match status" value="2"/>
</dbReference>
<dbReference type="InterPro" id="IPR011990">
    <property type="entry name" value="TPR-like_helical_dom_sf"/>
</dbReference>
<dbReference type="SUPFAM" id="SSF48452">
    <property type="entry name" value="TPR-like"/>
    <property type="match status" value="1"/>
</dbReference>
<gene>
    <name evidence="1" type="ORF">IV454_21315</name>
</gene>
<sequence length="138" mass="14863">MAYGKAIDLLHSIADSDEHKRFAAGQLAACKNQLGLLYMDCGPRDKAIAAFDQAIRQRKALAHQEPGDCWNLVYLGGALCNRAHLARERGEHGEAMKLYDEAIALLAELALDPDGDVSQARLGAMSAAFPGLPQFAAQ</sequence>
<dbReference type="Pfam" id="PF13181">
    <property type="entry name" value="TPR_8"/>
    <property type="match status" value="1"/>
</dbReference>
<accession>A0AA49A708</accession>
<dbReference type="Pfam" id="PF13374">
    <property type="entry name" value="TPR_10"/>
    <property type="match status" value="1"/>
</dbReference>
<dbReference type="EMBL" id="CP065053">
    <property type="protein sequence ID" value="QPI48080.1"/>
    <property type="molecule type" value="Genomic_DNA"/>
</dbReference>
<evidence type="ECO:0000313" key="1">
    <source>
        <dbReference type="EMBL" id="QPI48080.1"/>
    </source>
</evidence>
<name>A0AA49A708_9BURK</name>